<gene>
    <name evidence="1" type="primary">tssK</name>
    <name evidence="1" type="ORF">WMO13_04140</name>
</gene>
<proteinExistence type="predicted"/>
<evidence type="ECO:0000313" key="1">
    <source>
        <dbReference type="EMBL" id="WZW88583.1"/>
    </source>
</evidence>
<keyword evidence="2" id="KW-1185">Reference proteome</keyword>
<dbReference type="EMBL" id="CP150637">
    <property type="protein sequence ID" value="WZW88583.1"/>
    <property type="molecule type" value="Genomic_DNA"/>
</dbReference>
<protein>
    <submittedName>
        <fullName evidence="1">Type VI secretion system baseplate subunit TssK</fullName>
    </submittedName>
</protein>
<sequence length="444" mass="50901">MSKNSRVIWSEGLFIKPQHFQQAQNNIEYLIEARTKSLITNRYGILDMKINEEHLKFGKITLDYVSGIMPDGTYFDYPVEDLLPHSLEVSSTQAGNEIVYLVVSERNDSQYEISKSIYANGRYMKETSLIRDTHSELGKVEEIDVSRVKLDLMLGSEDKSSHSAIAIARIQNKTDSGEIKLYPDYIPCHLNAKKIQVISTYLSELEGLVRTRAENIARRVGSPNQSGVADVSDFMMLQLLNAMQGKLKGILNTNHLHPENLYQFMVRYCSELSTFVSENRLPPNFLIYEHAYPEQAIKESMYLLRQSLSYEFDLRAIPIQIKPREHGISIAPIDDMTLIDDAEFILALKAQMSQEDLKRYFLQQAKVATIENIREIISVQLSAIPLIPLLVTPRQLPYHADYLYFKLDKGHPSWQMLKGSSGFAFHVPPENFPELKMQFWAIRG</sequence>
<dbReference type="PANTHER" id="PTHR35566:SF1">
    <property type="entry name" value="TYPE VI SECRETION SYSTEM BASEPLATE COMPONENT TSSK1"/>
    <property type="match status" value="1"/>
</dbReference>
<dbReference type="RefSeq" id="WP_026878735.1">
    <property type="nucleotide sequence ID" value="NZ_AZOD01000012.1"/>
</dbReference>
<name>A0ABZ3C4T9_9GAMM</name>
<dbReference type="InterPro" id="IPR010263">
    <property type="entry name" value="T6SS_TssK"/>
</dbReference>
<reference evidence="1 2" key="1">
    <citation type="submission" date="2024-03" db="EMBL/GenBank/DDBJ databases">
        <title>Complete Genome Sequence and Annotation of Ignatzschineria larvae DSM 13226.</title>
        <authorList>
            <person name="Cantrell E."/>
            <person name="Burcham Z.M."/>
        </authorList>
    </citation>
    <scope>NUCLEOTIDE SEQUENCE [LARGE SCALE GENOMIC DNA]</scope>
    <source>
        <strain evidence="1 2">DSM 13226</strain>
    </source>
</reference>
<dbReference type="Proteomes" id="UP001449178">
    <property type="component" value="Chromosome"/>
</dbReference>
<accession>A0ABZ3C4T9</accession>
<organism evidence="1 2">
    <name type="scientific">Ignatzschineria larvae DSM 13226</name>
    <dbReference type="NCBI Taxonomy" id="1111732"/>
    <lineage>
        <taxon>Bacteria</taxon>
        <taxon>Pseudomonadati</taxon>
        <taxon>Pseudomonadota</taxon>
        <taxon>Gammaproteobacteria</taxon>
        <taxon>Cardiobacteriales</taxon>
        <taxon>Ignatzschineriaceae</taxon>
        <taxon>Ignatzschineria</taxon>
    </lineage>
</organism>
<evidence type="ECO:0000313" key="2">
    <source>
        <dbReference type="Proteomes" id="UP001449178"/>
    </source>
</evidence>
<dbReference type="Pfam" id="PF05936">
    <property type="entry name" value="T6SS_VasE"/>
    <property type="match status" value="1"/>
</dbReference>
<dbReference type="PANTHER" id="PTHR35566">
    <property type="entry name" value="BLR3599 PROTEIN"/>
    <property type="match status" value="1"/>
</dbReference>
<dbReference type="NCBIfam" id="TIGR03353">
    <property type="entry name" value="VI_chp_4"/>
    <property type="match status" value="1"/>
</dbReference>